<dbReference type="OrthoDB" id="25029at2759"/>
<feature type="domain" description="RNA 3'-terminal phosphate cyclase insert" evidence="3">
    <location>
        <begin position="231"/>
        <end position="368"/>
    </location>
</feature>
<dbReference type="EMBL" id="NBIV01000023">
    <property type="protein sequence ID" value="PXF47512.1"/>
    <property type="molecule type" value="Genomic_DNA"/>
</dbReference>
<dbReference type="InterPro" id="IPR023797">
    <property type="entry name" value="RNA3'_phos_cyclase_dom"/>
</dbReference>
<gene>
    <name evidence="4" type="ORF">BWQ96_02656</name>
</gene>
<dbReference type="Gene3D" id="3.30.360.20">
    <property type="entry name" value="RNA 3'-terminal phosphate cyclase, insert domain"/>
    <property type="match status" value="1"/>
</dbReference>
<evidence type="ECO:0000256" key="1">
    <source>
        <dbReference type="SAM" id="MobiDB-lite"/>
    </source>
</evidence>
<evidence type="ECO:0000259" key="2">
    <source>
        <dbReference type="Pfam" id="PF01137"/>
    </source>
</evidence>
<dbReference type="Pfam" id="PF05189">
    <property type="entry name" value="RTC_insert"/>
    <property type="match status" value="1"/>
</dbReference>
<dbReference type="GO" id="GO:0006396">
    <property type="term" value="P:RNA processing"/>
    <property type="evidence" value="ECO:0007669"/>
    <property type="project" value="InterPro"/>
</dbReference>
<dbReference type="InterPro" id="IPR037136">
    <property type="entry name" value="RNA3'_phos_cyclase_dom_sf"/>
</dbReference>
<dbReference type="GO" id="GO:0003963">
    <property type="term" value="F:RNA-3'-phosphate cyclase activity"/>
    <property type="evidence" value="ECO:0007669"/>
    <property type="project" value="TreeGrafter"/>
</dbReference>
<evidence type="ECO:0000313" key="4">
    <source>
        <dbReference type="EMBL" id="PXF47512.1"/>
    </source>
</evidence>
<dbReference type="Gene3D" id="3.65.10.20">
    <property type="entry name" value="RNA 3'-terminal phosphate cyclase domain"/>
    <property type="match status" value="1"/>
</dbReference>
<dbReference type="PANTHER" id="PTHR11096">
    <property type="entry name" value="RNA 3' TERMINAL PHOSPHATE CYCLASE"/>
    <property type="match status" value="1"/>
</dbReference>
<dbReference type="GO" id="GO:0005634">
    <property type="term" value="C:nucleus"/>
    <property type="evidence" value="ECO:0007669"/>
    <property type="project" value="TreeGrafter"/>
</dbReference>
<dbReference type="STRING" id="448386.A0A2V3IZD0"/>
<name>A0A2V3IZD0_9FLOR</name>
<protein>
    <submittedName>
        <fullName evidence="4">RNA 3'-terminal phosphate cyclase</fullName>
    </submittedName>
</protein>
<dbReference type="AlphaFoldDB" id="A0A2V3IZD0"/>
<dbReference type="PANTHER" id="PTHR11096:SF0">
    <property type="entry name" value="RNA 3'-TERMINAL PHOSPHATE CYCLASE"/>
    <property type="match status" value="1"/>
</dbReference>
<keyword evidence="5" id="KW-1185">Reference proteome</keyword>
<feature type="compositionally biased region" description="Basic residues" evidence="1">
    <location>
        <begin position="1"/>
        <end position="10"/>
    </location>
</feature>
<accession>A0A2V3IZD0</accession>
<dbReference type="Pfam" id="PF01137">
    <property type="entry name" value="RTC"/>
    <property type="match status" value="1"/>
</dbReference>
<dbReference type="InterPro" id="IPR000228">
    <property type="entry name" value="RNA3'_term_phos_cyc"/>
</dbReference>
<feature type="region of interest" description="Disordered" evidence="1">
    <location>
        <begin position="1"/>
        <end position="24"/>
    </location>
</feature>
<dbReference type="InterPro" id="IPR036553">
    <property type="entry name" value="RPTC_insert"/>
</dbReference>
<dbReference type="Proteomes" id="UP000247409">
    <property type="component" value="Unassembled WGS sequence"/>
</dbReference>
<comment type="caution">
    <text evidence="4">The sequence shown here is derived from an EMBL/GenBank/DDBJ whole genome shotgun (WGS) entry which is preliminary data.</text>
</comment>
<evidence type="ECO:0000313" key="5">
    <source>
        <dbReference type="Proteomes" id="UP000247409"/>
    </source>
</evidence>
<proteinExistence type="predicted"/>
<reference evidence="4 5" key="1">
    <citation type="journal article" date="2018" name="Mol. Biol. Evol.">
        <title>Analysis of the draft genome of the red seaweed Gracilariopsis chorda provides insights into genome size evolution in Rhodophyta.</title>
        <authorList>
            <person name="Lee J."/>
            <person name="Yang E.C."/>
            <person name="Graf L."/>
            <person name="Yang J.H."/>
            <person name="Qiu H."/>
            <person name="Zel Zion U."/>
            <person name="Chan C.X."/>
            <person name="Stephens T.G."/>
            <person name="Weber A.P.M."/>
            <person name="Boo G.H."/>
            <person name="Boo S.M."/>
            <person name="Kim K.M."/>
            <person name="Shin Y."/>
            <person name="Jung M."/>
            <person name="Lee S.J."/>
            <person name="Yim H.S."/>
            <person name="Lee J.H."/>
            <person name="Bhattacharya D."/>
            <person name="Yoon H.S."/>
        </authorList>
    </citation>
    <scope>NUCLEOTIDE SEQUENCE [LARGE SCALE GENOMIC DNA]</scope>
    <source>
        <strain evidence="4 5">SKKU-2015</strain>
        <tissue evidence="4">Whole body</tissue>
    </source>
</reference>
<evidence type="ECO:0000259" key="3">
    <source>
        <dbReference type="Pfam" id="PF05189"/>
    </source>
</evidence>
<feature type="domain" description="RNA 3'-terminal phosphate cyclase" evidence="2">
    <location>
        <begin position="37"/>
        <end position="414"/>
    </location>
</feature>
<dbReference type="SUPFAM" id="SSF55205">
    <property type="entry name" value="EPT/RTPC-like"/>
    <property type="match status" value="1"/>
</dbReference>
<dbReference type="InterPro" id="IPR013791">
    <property type="entry name" value="RNA3'-term_phos_cycl_insert"/>
</dbReference>
<sequence>MTGKRRRVSKKGPSEIPKQTPEEIQYPADVTIDGSQAEGGGQILRISLALAAVLEHSVCVRNIRKGRSVPGLSAQHLAGAQLVGKIASAPLQGDVLRSTTLLLKEPQASEASLPLKSAVSTAGATSLVLQAALPVALKFLPGLSVQEEKVSMELGGGTSVLNAPTSDYLKYVLAPNLRHFGVELKCDVVRHGFFPKGGGMCRITIDKSNCLKADAENGKAACMLRACSLEKRGTITSIKGSLVVRGKEYVSAEVVDAMVHQTVQVVRKFTRSQEGYPDFNEEHIAVQQLAESEAEDDCIVLTLFASASNQTVLGSSTIWSPNEAGRFGKATKTKKYRWESRREEKYEKWRQTAAECGQRAAQELCETLQGMPVVDPHMADQLCILMAMACGRSRLLLSKPTSHLETAVQVLQQFGIGISLEGISSTNNYFLSCEGVGSSLRSQESVIGDAFQT</sequence>
<dbReference type="InterPro" id="IPR013792">
    <property type="entry name" value="RNA3'P_cycl/enolpyr_Trfase_a/b"/>
</dbReference>
<organism evidence="4 5">
    <name type="scientific">Gracilariopsis chorda</name>
    <dbReference type="NCBI Taxonomy" id="448386"/>
    <lineage>
        <taxon>Eukaryota</taxon>
        <taxon>Rhodophyta</taxon>
        <taxon>Florideophyceae</taxon>
        <taxon>Rhodymeniophycidae</taxon>
        <taxon>Gracilariales</taxon>
        <taxon>Gracilariaceae</taxon>
        <taxon>Gracilariopsis</taxon>
    </lineage>
</organism>